<evidence type="ECO:0000313" key="3">
    <source>
        <dbReference type="Proteomes" id="UP000371423"/>
    </source>
</evidence>
<dbReference type="EMBL" id="VDFP01000010">
    <property type="protein sequence ID" value="MQS75976.1"/>
    <property type="molecule type" value="Genomic_DNA"/>
</dbReference>
<protein>
    <submittedName>
        <fullName evidence="1">Type II toxin-antitoxin system RelE/ParE family toxin</fullName>
    </submittedName>
</protein>
<comment type="caution">
    <text evidence="1">The sequence shown here is derived from an EMBL/GenBank/DDBJ whole genome shotgun (WGS) entry which is preliminary data.</text>
</comment>
<dbReference type="OrthoDB" id="573082at2"/>
<dbReference type="RefSeq" id="WP_153385372.1">
    <property type="nucleotide sequence ID" value="NZ_VDFO01000002.1"/>
</dbReference>
<dbReference type="Pfam" id="PF05973">
    <property type="entry name" value="Gp49"/>
    <property type="match status" value="1"/>
</dbReference>
<proteinExistence type="predicted"/>
<evidence type="ECO:0000313" key="2">
    <source>
        <dbReference type="EMBL" id="MQS96411.1"/>
    </source>
</evidence>
<sequence>MKKYKLKFEEYIRPDGKNEVREFYGSLPLKDLAKLKATIYNIEEHGLYISERMEWVKKIDNDLYEVRSKLGSNIQRVLYFHIINNKYMLTNGFTKKTGKTPPRVIEHAKLLRREYKEIVERENINEK</sequence>
<dbReference type="InterPro" id="IPR009241">
    <property type="entry name" value="HigB-like"/>
</dbReference>
<evidence type="ECO:0000313" key="4">
    <source>
        <dbReference type="Proteomes" id="UP000414364"/>
    </source>
</evidence>
<evidence type="ECO:0000313" key="1">
    <source>
        <dbReference type="EMBL" id="MQS75976.1"/>
    </source>
</evidence>
<dbReference type="Proteomes" id="UP000414364">
    <property type="component" value="Unassembled WGS sequence"/>
</dbReference>
<dbReference type="Proteomes" id="UP000371423">
    <property type="component" value="Unassembled WGS sequence"/>
</dbReference>
<gene>
    <name evidence="2" type="ORF">FHL05_00705</name>
    <name evidence="1" type="ORF">FHL06_06205</name>
</gene>
<accession>A0A5P0ZP48</accession>
<reference evidence="3 4" key="1">
    <citation type="journal article" date="2019" name="Syst. Appl. Microbiol.">
        <title>Polyphasic characterization of two novel Lactobacillus spp. isolated from blown salami packages: Description of Lactobacillus halodurans sp. nov. and Lactobacillus salsicarnum sp. nov.</title>
        <authorList>
            <person name="Schuster J.A."/>
            <person name="Klingl A."/>
            <person name="Vogel R.F."/>
            <person name="Ehrmann M.A."/>
        </authorList>
    </citation>
    <scope>NUCLEOTIDE SEQUENCE [LARGE SCALE GENOMIC DNA]</scope>
    <source>
        <strain evidence="2 3">TMW 1.1920</strain>
        <strain evidence="1 4">TMW 1.2172</strain>
    </source>
</reference>
<dbReference type="EMBL" id="VDFO01000002">
    <property type="protein sequence ID" value="MQS96411.1"/>
    <property type="molecule type" value="Genomic_DNA"/>
</dbReference>
<name>A0A5P0ZP48_9LACO</name>
<organism evidence="1 4">
    <name type="scientific">Companilactobacillus halodurans</name>
    <dbReference type="NCBI Taxonomy" id="2584183"/>
    <lineage>
        <taxon>Bacteria</taxon>
        <taxon>Bacillati</taxon>
        <taxon>Bacillota</taxon>
        <taxon>Bacilli</taxon>
        <taxon>Lactobacillales</taxon>
        <taxon>Lactobacillaceae</taxon>
        <taxon>Companilactobacillus</taxon>
    </lineage>
</organism>
<dbReference type="AlphaFoldDB" id="A0A5P0ZP48"/>
<keyword evidence="3" id="KW-1185">Reference proteome</keyword>